<gene>
    <name evidence="2" type="ORF">NRP21_03785</name>
</gene>
<comment type="similarity">
    <text evidence="1">Belongs to the UPF0065 (bug) family.</text>
</comment>
<dbReference type="InterPro" id="IPR042100">
    <property type="entry name" value="Bug_dom1"/>
</dbReference>
<evidence type="ECO:0000313" key="2">
    <source>
        <dbReference type="EMBL" id="MCR0981168.1"/>
    </source>
</evidence>
<keyword evidence="3" id="KW-1185">Reference proteome</keyword>
<dbReference type="PANTHER" id="PTHR42928">
    <property type="entry name" value="TRICARBOXYLATE-BINDING PROTEIN"/>
    <property type="match status" value="1"/>
</dbReference>
<dbReference type="Gene3D" id="3.40.190.10">
    <property type="entry name" value="Periplasmic binding protein-like II"/>
    <property type="match status" value="1"/>
</dbReference>
<accession>A0ABT1X1B3</accession>
<dbReference type="InterPro" id="IPR005064">
    <property type="entry name" value="BUG"/>
</dbReference>
<reference evidence="2 3" key="1">
    <citation type="submission" date="2022-06" db="EMBL/GenBank/DDBJ databases">
        <title>Roseomonas CN29.</title>
        <authorList>
            <person name="Cheng Y."/>
            <person name="He X."/>
        </authorList>
    </citation>
    <scope>NUCLEOTIDE SEQUENCE [LARGE SCALE GENOMIC DNA]</scope>
    <source>
        <strain evidence="2 3">CN29</strain>
    </source>
</reference>
<dbReference type="Gene3D" id="3.40.190.150">
    <property type="entry name" value="Bordetella uptake gene, domain 1"/>
    <property type="match status" value="1"/>
</dbReference>
<dbReference type="Proteomes" id="UP001524642">
    <property type="component" value="Unassembled WGS sequence"/>
</dbReference>
<comment type="caution">
    <text evidence="2">The sequence shown here is derived from an EMBL/GenBank/DDBJ whole genome shotgun (WGS) entry which is preliminary data.</text>
</comment>
<dbReference type="CDD" id="cd07012">
    <property type="entry name" value="PBP2_Bug_TTT"/>
    <property type="match status" value="1"/>
</dbReference>
<dbReference type="SUPFAM" id="SSF53850">
    <property type="entry name" value="Periplasmic binding protein-like II"/>
    <property type="match status" value="1"/>
</dbReference>
<dbReference type="PANTHER" id="PTHR42928:SF5">
    <property type="entry name" value="BLR1237 PROTEIN"/>
    <property type="match status" value="1"/>
</dbReference>
<proteinExistence type="inferred from homology"/>
<protein>
    <submittedName>
        <fullName evidence="2">Tripartite tricarboxylate transporter substrate binding protein</fullName>
    </submittedName>
</protein>
<evidence type="ECO:0000313" key="3">
    <source>
        <dbReference type="Proteomes" id="UP001524642"/>
    </source>
</evidence>
<sequence length="329" mass="33983">MIRRRVLSFAAGGFLGWPLATPHRAAAQGASWAPDRPFRLIVPFAAGGPADIFGRLFAEALARDLGQPVVVENRTGAGGVVGHEAVAKAAPDGITIGISGPGALSIAPALPRQRMPFDVYRDLTHLSLVVRVPEVVVVNARSGPRDLAALIALAKGSPVTYGSAGVGSITHLASALLASETGMEATHIPYRGAAPAATDLLANRFTFMTADVPVLKPHIDTGDLRPLAVTTGGRVPALAAVPTTAELGFPRVNSDNWYGFAAPPRLPAPIRARLEAAAGAALRDPALVQGFAAQGGVASPVTGEEYLEFLRSEAAKWGPLVKQSGAESL</sequence>
<name>A0ABT1X1B3_9PROT</name>
<dbReference type="PIRSF" id="PIRSF017082">
    <property type="entry name" value="YflP"/>
    <property type="match status" value="1"/>
</dbReference>
<organism evidence="2 3">
    <name type="scientific">Roseomonas populi</name>
    <dbReference type="NCBI Taxonomy" id="3121582"/>
    <lineage>
        <taxon>Bacteria</taxon>
        <taxon>Pseudomonadati</taxon>
        <taxon>Pseudomonadota</taxon>
        <taxon>Alphaproteobacteria</taxon>
        <taxon>Acetobacterales</taxon>
        <taxon>Roseomonadaceae</taxon>
        <taxon>Roseomonas</taxon>
    </lineage>
</organism>
<dbReference type="EMBL" id="JANJOU010000002">
    <property type="protein sequence ID" value="MCR0981168.1"/>
    <property type="molecule type" value="Genomic_DNA"/>
</dbReference>
<dbReference type="RefSeq" id="WP_257714847.1">
    <property type="nucleotide sequence ID" value="NZ_JANJOU010000002.1"/>
</dbReference>
<dbReference type="Pfam" id="PF03401">
    <property type="entry name" value="TctC"/>
    <property type="match status" value="1"/>
</dbReference>
<evidence type="ECO:0000256" key="1">
    <source>
        <dbReference type="ARBA" id="ARBA00006987"/>
    </source>
</evidence>